<dbReference type="NCBIfam" id="TIGR01509">
    <property type="entry name" value="HAD-SF-IA-v3"/>
    <property type="match status" value="1"/>
</dbReference>
<dbReference type="Gene3D" id="3.40.50.1000">
    <property type="entry name" value="HAD superfamily/HAD-like"/>
    <property type="match status" value="1"/>
</dbReference>
<reference evidence="11 12" key="1">
    <citation type="submission" date="2017-12" db="EMBL/GenBank/DDBJ databases">
        <title>Isolation and characterization of an aerobic denitrifying Pseudomonas monteilii CY06 from aquaculture ponds.</title>
        <authorList>
            <person name="Ma Q."/>
            <person name="Cai Y."/>
            <person name="He Z."/>
        </authorList>
    </citation>
    <scope>NUCLEOTIDE SEQUENCE [LARGE SCALE GENOMIC DNA]</scope>
    <source>
        <strain evidence="11 12">CY06</strain>
    </source>
</reference>
<evidence type="ECO:0000313" key="11">
    <source>
        <dbReference type="EMBL" id="PKI19626.1"/>
    </source>
</evidence>
<dbReference type="AlphaFoldDB" id="A0A2N1IN07"/>
<dbReference type="NCBIfam" id="TIGR01549">
    <property type="entry name" value="HAD-SF-IA-v1"/>
    <property type="match status" value="1"/>
</dbReference>
<dbReference type="SUPFAM" id="SSF56784">
    <property type="entry name" value="HAD-like"/>
    <property type="match status" value="1"/>
</dbReference>
<comment type="pathway">
    <text evidence="3 10">Organic acid metabolism; glycolate biosynthesis; glycolate from 2-phosphoglycolate: step 1/1.</text>
</comment>
<dbReference type="PANTHER" id="PTHR43434">
    <property type="entry name" value="PHOSPHOGLYCOLATE PHOSPHATASE"/>
    <property type="match status" value="1"/>
</dbReference>
<evidence type="ECO:0000256" key="4">
    <source>
        <dbReference type="ARBA" id="ARBA00006171"/>
    </source>
</evidence>
<comment type="cofactor">
    <cofactor evidence="2 10">
        <name>Mg(2+)</name>
        <dbReference type="ChEBI" id="CHEBI:18420"/>
    </cofactor>
</comment>
<feature type="binding site" evidence="10">
    <location>
        <position position="11"/>
    </location>
    <ligand>
        <name>Mg(2+)</name>
        <dbReference type="ChEBI" id="CHEBI:18420"/>
    </ligand>
</feature>
<dbReference type="NCBIfam" id="TIGR01449">
    <property type="entry name" value="PGP_bact"/>
    <property type="match status" value="1"/>
</dbReference>
<dbReference type="SFLD" id="SFLDG01135">
    <property type="entry name" value="C1.5.6:_HAD__Beta-PGM__Phospha"/>
    <property type="match status" value="1"/>
</dbReference>
<dbReference type="NCBIfam" id="NF009695">
    <property type="entry name" value="PRK13222.1-2"/>
    <property type="match status" value="1"/>
</dbReference>
<evidence type="ECO:0000256" key="8">
    <source>
        <dbReference type="ARBA" id="ARBA00022842"/>
    </source>
</evidence>
<dbReference type="GO" id="GO:0006281">
    <property type="term" value="P:DNA repair"/>
    <property type="evidence" value="ECO:0007669"/>
    <property type="project" value="TreeGrafter"/>
</dbReference>
<dbReference type="InterPro" id="IPR006439">
    <property type="entry name" value="HAD-SF_hydro_IA"/>
</dbReference>
<feature type="binding site" evidence="10">
    <location>
        <position position="13"/>
    </location>
    <ligand>
        <name>Mg(2+)</name>
        <dbReference type="ChEBI" id="CHEBI:18420"/>
    </ligand>
</feature>
<keyword evidence="7 10" id="KW-0378">Hydrolase</keyword>
<evidence type="ECO:0000256" key="10">
    <source>
        <dbReference type="HAMAP-Rule" id="MF_00495"/>
    </source>
</evidence>
<protein>
    <recommendedName>
        <fullName evidence="5 10">Phosphoglycolate phosphatase</fullName>
        <shortName evidence="10">PGP</shortName>
        <shortName evidence="10">PGPase</shortName>
        <ecNumber evidence="5 10">3.1.3.18</ecNumber>
    </recommendedName>
</protein>
<keyword evidence="8 10" id="KW-0460">Magnesium</keyword>
<dbReference type="InterPro" id="IPR023198">
    <property type="entry name" value="PGP-like_dom2"/>
</dbReference>
<evidence type="ECO:0000313" key="12">
    <source>
        <dbReference type="Proteomes" id="UP000233399"/>
    </source>
</evidence>
<dbReference type="GO" id="GO:0046872">
    <property type="term" value="F:metal ion binding"/>
    <property type="evidence" value="ECO:0007669"/>
    <property type="project" value="UniProtKB-KW"/>
</dbReference>
<proteinExistence type="inferred from homology"/>
<dbReference type="Pfam" id="PF00702">
    <property type="entry name" value="Hydrolase"/>
    <property type="match status" value="1"/>
</dbReference>
<comment type="catalytic activity">
    <reaction evidence="1 10">
        <text>2-phosphoglycolate + H2O = glycolate + phosphate</text>
        <dbReference type="Rhea" id="RHEA:14369"/>
        <dbReference type="ChEBI" id="CHEBI:15377"/>
        <dbReference type="ChEBI" id="CHEBI:29805"/>
        <dbReference type="ChEBI" id="CHEBI:43474"/>
        <dbReference type="ChEBI" id="CHEBI:58033"/>
        <dbReference type="EC" id="3.1.3.18"/>
    </reaction>
</comment>
<evidence type="ECO:0000256" key="5">
    <source>
        <dbReference type="ARBA" id="ARBA00013078"/>
    </source>
</evidence>
<dbReference type="PRINTS" id="PR00413">
    <property type="entry name" value="HADHALOGNASE"/>
</dbReference>
<keyword evidence="9 10" id="KW-0119">Carbohydrate metabolism</keyword>
<dbReference type="FunFam" id="3.40.50.1000:FF:000022">
    <property type="entry name" value="Phosphoglycolate phosphatase"/>
    <property type="match status" value="1"/>
</dbReference>
<evidence type="ECO:0000256" key="6">
    <source>
        <dbReference type="ARBA" id="ARBA00022723"/>
    </source>
</evidence>
<dbReference type="GO" id="GO:0046295">
    <property type="term" value="P:glycolate biosynthetic process"/>
    <property type="evidence" value="ECO:0007669"/>
    <property type="project" value="UniProtKB-UniRule"/>
</dbReference>
<dbReference type="UniPathway" id="UPA00865">
    <property type="reaction ID" value="UER00834"/>
</dbReference>
<dbReference type="RefSeq" id="WP_101196574.1">
    <property type="nucleotide sequence ID" value="NZ_PJCG01000052.1"/>
</dbReference>
<dbReference type="Proteomes" id="UP000233399">
    <property type="component" value="Unassembled WGS sequence"/>
</dbReference>
<dbReference type="InterPro" id="IPR023214">
    <property type="entry name" value="HAD_sf"/>
</dbReference>
<feature type="binding site" evidence="10">
    <location>
        <position position="174"/>
    </location>
    <ligand>
        <name>Mg(2+)</name>
        <dbReference type="ChEBI" id="CHEBI:18420"/>
    </ligand>
</feature>
<evidence type="ECO:0000256" key="3">
    <source>
        <dbReference type="ARBA" id="ARBA00004818"/>
    </source>
</evidence>
<dbReference type="SFLD" id="SFLDG01129">
    <property type="entry name" value="C1.5:_HAD__Beta-PGM__Phosphata"/>
    <property type="match status" value="1"/>
</dbReference>
<evidence type="ECO:0000256" key="2">
    <source>
        <dbReference type="ARBA" id="ARBA00001946"/>
    </source>
</evidence>
<dbReference type="PANTHER" id="PTHR43434:SF1">
    <property type="entry name" value="PHOSPHOGLYCOLATE PHOSPHATASE"/>
    <property type="match status" value="1"/>
</dbReference>
<dbReference type="HAMAP" id="MF_00495">
    <property type="entry name" value="GPH_hydrolase_bact"/>
    <property type="match status" value="1"/>
</dbReference>
<accession>A0A2N1IN07</accession>
<dbReference type="GO" id="GO:0005975">
    <property type="term" value="P:carbohydrate metabolic process"/>
    <property type="evidence" value="ECO:0007669"/>
    <property type="project" value="InterPro"/>
</dbReference>
<dbReference type="InterPro" id="IPR037512">
    <property type="entry name" value="PGPase_prok"/>
</dbReference>
<comment type="function">
    <text evidence="10">Specifically catalyzes the dephosphorylation of 2-phosphoglycolate. Is involved in the dissimilation of the intracellular 2-phosphoglycolate formed during the DNA repair of 3'-phosphoglycolate ends, a major class of DNA lesions induced by oxidative stress.</text>
</comment>
<evidence type="ECO:0000256" key="1">
    <source>
        <dbReference type="ARBA" id="ARBA00000830"/>
    </source>
</evidence>
<feature type="active site" description="Nucleophile" evidence="10">
    <location>
        <position position="11"/>
    </location>
</feature>
<dbReference type="Gene3D" id="1.10.150.240">
    <property type="entry name" value="Putative phosphatase, domain 2"/>
    <property type="match status" value="1"/>
</dbReference>
<comment type="caution">
    <text evidence="11">The sequence shown here is derived from an EMBL/GenBank/DDBJ whole genome shotgun (WGS) entry which is preliminary data.</text>
</comment>
<evidence type="ECO:0000256" key="9">
    <source>
        <dbReference type="ARBA" id="ARBA00023277"/>
    </source>
</evidence>
<comment type="similarity">
    <text evidence="4 10">Belongs to the HAD-like hydrolase superfamily. CbbY/CbbZ/Gph/YieH family.</text>
</comment>
<name>A0A2N1IN07_9PSED</name>
<dbReference type="EMBL" id="PJCG01000052">
    <property type="protein sequence ID" value="PKI19626.1"/>
    <property type="molecule type" value="Genomic_DNA"/>
</dbReference>
<dbReference type="EC" id="3.1.3.18" evidence="5 10"/>
<dbReference type="SFLD" id="SFLDS00003">
    <property type="entry name" value="Haloacid_Dehalogenase"/>
    <property type="match status" value="1"/>
</dbReference>
<evidence type="ECO:0000256" key="7">
    <source>
        <dbReference type="ARBA" id="ARBA00022801"/>
    </source>
</evidence>
<organism evidence="11 12">
    <name type="scientific">Pseudomonas monteilii</name>
    <dbReference type="NCBI Taxonomy" id="76759"/>
    <lineage>
        <taxon>Bacteria</taxon>
        <taxon>Pseudomonadati</taxon>
        <taxon>Pseudomonadota</taxon>
        <taxon>Gammaproteobacteria</taxon>
        <taxon>Pseudomonadales</taxon>
        <taxon>Pseudomonadaceae</taxon>
        <taxon>Pseudomonas</taxon>
    </lineage>
</organism>
<gene>
    <name evidence="11" type="ORF">CXB65_21445</name>
</gene>
<dbReference type="InterPro" id="IPR036412">
    <property type="entry name" value="HAD-like_sf"/>
</dbReference>
<dbReference type="GO" id="GO:0005829">
    <property type="term" value="C:cytosol"/>
    <property type="evidence" value="ECO:0007669"/>
    <property type="project" value="TreeGrafter"/>
</dbReference>
<dbReference type="InterPro" id="IPR050155">
    <property type="entry name" value="HAD-like_hydrolase_sf"/>
</dbReference>
<sequence>MFTKAKAVFFDLDGTLVDTVPDLAAAVDTAMAELGLPLRGEARVRQWVSDGTEELIRRALINSMDGEVDKDLHRIALAHFYAAYRECICVGSRLYDGVLPGLDALRAQGLPLAVVTNKQADFAVSLLKQIGIEDYFDVVVGGVPTLNKKPAPDALLLAADLLGIDITSCLMVGDSVNDVVSARNAGCPVVCVPYGYNFGRDIREARPDKVIESIAELSSLLPHRSLSLDATQVAK</sequence>
<dbReference type="CDD" id="cd16417">
    <property type="entry name" value="HAD_PGPase"/>
    <property type="match status" value="1"/>
</dbReference>
<dbReference type="GO" id="GO:0008967">
    <property type="term" value="F:phosphoglycolate phosphatase activity"/>
    <property type="evidence" value="ECO:0007669"/>
    <property type="project" value="UniProtKB-UniRule"/>
</dbReference>
<keyword evidence="6 10" id="KW-0479">Metal-binding</keyword>